<protein>
    <submittedName>
        <fullName evidence="1">34249_t:CDS:1</fullName>
    </submittedName>
</protein>
<gene>
    <name evidence="1" type="ORF">GMARGA_LOCUS26874</name>
</gene>
<evidence type="ECO:0000313" key="1">
    <source>
        <dbReference type="EMBL" id="CAG8817714.1"/>
    </source>
</evidence>
<dbReference type="PANTHER" id="PTHR46954">
    <property type="entry name" value="C2H2-TYPE DOMAIN-CONTAINING PROTEIN"/>
    <property type="match status" value="1"/>
</dbReference>
<dbReference type="PANTHER" id="PTHR46954:SF1">
    <property type="entry name" value="C2H2-TYPE DOMAIN-CONTAINING PROTEIN"/>
    <property type="match status" value="1"/>
</dbReference>
<dbReference type="Proteomes" id="UP000789901">
    <property type="component" value="Unassembled WGS sequence"/>
</dbReference>
<dbReference type="EMBL" id="CAJVQB010031996">
    <property type="protein sequence ID" value="CAG8817714.1"/>
    <property type="molecule type" value="Genomic_DNA"/>
</dbReference>
<proteinExistence type="predicted"/>
<reference evidence="1 2" key="1">
    <citation type="submission" date="2021-06" db="EMBL/GenBank/DDBJ databases">
        <authorList>
            <person name="Kallberg Y."/>
            <person name="Tangrot J."/>
            <person name="Rosling A."/>
        </authorList>
    </citation>
    <scope>NUCLEOTIDE SEQUENCE [LARGE SCALE GENOMIC DNA]</scope>
    <source>
        <strain evidence="1 2">120-4 pot B 10/14</strain>
    </source>
</reference>
<keyword evidence="2" id="KW-1185">Reference proteome</keyword>
<organism evidence="1 2">
    <name type="scientific">Gigaspora margarita</name>
    <dbReference type="NCBI Taxonomy" id="4874"/>
    <lineage>
        <taxon>Eukaryota</taxon>
        <taxon>Fungi</taxon>
        <taxon>Fungi incertae sedis</taxon>
        <taxon>Mucoromycota</taxon>
        <taxon>Glomeromycotina</taxon>
        <taxon>Glomeromycetes</taxon>
        <taxon>Diversisporales</taxon>
        <taxon>Gigasporaceae</taxon>
        <taxon>Gigaspora</taxon>
    </lineage>
</organism>
<feature type="non-terminal residue" evidence="1">
    <location>
        <position position="1"/>
    </location>
</feature>
<name>A0ABN7W5K2_GIGMA</name>
<sequence>ALCSPNPNRQQLIQECNLTWNQIKYENKTSIDEKIHTYFNAIPSHTYSYYSQFTQHSTNNSDYIDTSSFVSNNIFLQPNDEELSKNAICQRDSIEKIKAANQKITEYKQMYNISTNKSFKETLISSIISEKQIVTEQTKRLKKLKCHTEVQARLTEKKAKLLEEALEEKYNVYLSRQCISTYLEPRHPNTFAARHHHYPAKSARTFAKVFADDAVIISQDDKAKVSLGIPAVGRTFKTLQSINESVLGANHDFPVGSKIKLIPSIYLIIDPANSNDSLRLGQLLIFIRPKYFVGTSSLTHMSDLQSIISNQQFAGALMKENKIKPIFVLFIDGGPDENLKHMKI</sequence>
<evidence type="ECO:0000313" key="2">
    <source>
        <dbReference type="Proteomes" id="UP000789901"/>
    </source>
</evidence>
<comment type="caution">
    <text evidence="1">The sequence shown here is derived from an EMBL/GenBank/DDBJ whole genome shotgun (WGS) entry which is preliminary data.</text>
</comment>
<accession>A0ABN7W5K2</accession>